<evidence type="ECO:0000256" key="2">
    <source>
        <dbReference type="ARBA" id="ARBA00022529"/>
    </source>
</evidence>
<keyword evidence="2 6" id="KW-0929">Antimicrobial</keyword>
<keyword evidence="5 6" id="KW-0326">Glycosidase</keyword>
<dbReference type="InterPro" id="IPR023346">
    <property type="entry name" value="Lysozyme-like_dom_sf"/>
</dbReference>
<dbReference type="HAMAP" id="MF_04110">
    <property type="entry name" value="ENDOLYSIN_T4"/>
    <property type="match status" value="1"/>
</dbReference>
<reference evidence="7" key="1">
    <citation type="submission" date="2020-06" db="EMBL/GenBank/DDBJ databases">
        <title>Whole Genome Sequence of Bradyrhizobium sp. Strain 66S1MB.</title>
        <authorList>
            <person name="Bromfield E."/>
            <person name="Cloutier S."/>
        </authorList>
    </citation>
    <scope>NUCLEOTIDE SEQUENCE</scope>
    <source>
        <strain evidence="7">66S1MB</strain>
    </source>
</reference>
<name>A0A973WP20_9BRAD</name>
<dbReference type="InterPro" id="IPR051018">
    <property type="entry name" value="Bacteriophage_GH24"/>
</dbReference>
<organism evidence="7">
    <name type="scientific">Bradyrhizobium quebecense</name>
    <dbReference type="NCBI Taxonomy" id="2748629"/>
    <lineage>
        <taxon>Bacteria</taxon>
        <taxon>Pseudomonadati</taxon>
        <taxon>Pseudomonadota</taxon>
        <taxon>Alphaproteobacteria</taxon>
        <taxon>Hyphomicrobiales</taxon>
        <taxon>Nitrobacteraceae</taxon>
        <taxon>Bradyrhizobium</taxon>
    </lineage>
</organism>
<dbReference type="PANTHER" id="PTHR38107">
    <property type="match status" value="1"/>
</dbReference>
<dbReference type="AlphaFoldDB" id="A0A973WP20"/>
<dbReference type="PANTHER" id="PTHR38107:SF3">
    <property type="entry name" value="LYSOZYME RRRD-RELATED"/>
    <property type="match status" value="1"/>
</dbReference>
<evidence type="ECO:0000256" key="6">
    <source>
        <dbReference type="RuleBase" id="RU003788"/>
    </source>
</evidence>
<comment type="caution">
    <text evidence="7">The sequence shown here is derived from an EMBL/GenBank/DDBJ whole genome shotgun (WGS) entry which is preliminary data.</text>
</comment>
<dbReference type="EMBL" id="JABWSX010000001">
    <property type="protein sequence ID" value="NVL07791.1"/>
    <property type="molecule type" value="Genomic_DNA"/>
</dbReference>
<dbReference type="InterPro" id="IPR023347">
    <property type="entry name" value="Lysozyme_dom_sf"/>
</dbReference>
<dbReference type="GO" id="GO:0031640">
    <property type="term" value="P:killing of cells of another organism"/>
    <property type="evidence" value="ECO:0007669"/>
    <property type="project" value="UniProtKB-KW"/>
</dbReference>
<accession>A0A973WP20</accession>
<dbReference type="GO" id="GO:0009253">
    <property type="term" value="P:peptidoglycan catabolic process"/>
    <property type="evidence" value="ECO:0007669"/>
    <property type="project" value="InterPro"/>
</dbReference>
<dbReference type="GO" id="GO:0042742">
    <property type="term" value="P:defense response to bacterium"/>
    <property type="evidence" value="ECO:0007669"/>
    <property type="project" value="UniProtKB-KW"/>
</dbReference>
<dbReference type="CDD" id="cd16900">
    <property type="entry name" value="endolysin_R21-like"/>
    <property type="match status" value="1"/>
</dbReference>
<protein>
    <recommendedName>
        <fullName evidence="6">Lysozyme</fullName>
        <ecNumber evidence="6">3.2.1.17</ecNumber>
    </recommendedName>
</protein>
<comment type="catalytic activity">
    <reaction evidence="1 6">
        <text>Hydrolysis of (1-&gt;4)-beta-linkages between N-acetylmuramic acid and N-acetyl-D-glucosamine residues in a peptidoglycan and between N-acetyl-D-glucosamine residues in chitodextrins.</text>
        <dbReference type="EC" id="3.2.1.17"/>
    </reaction>
</comment>
<dbReference type="Gene3D" id="1.10.530.40">
    <property type="match status" value="1"/>
</dbReference>
<dbReference type="Pfam" id="PF00959">
    <property type="entry name" value="Phage_lysozyme"/>
    <property type="match status" value="1"/>
</dbReference>
<proteinExistence type="inferred from homology"/>
<gene>
    <name evidence="7" type="ORF">HU230_18990</name>
</gene>
<dbReference type="InterPro" id="IPR034690">
    <property type="entry name" value="Endolysin_T4_type"/>
</dbReference>
<evidence type="ECO:0000313" key="7">
    <source>
        <dbReference type="EMBL" id="NVL07791.1"/>
    </source>
</evidence>
<sequence>MALKTSHKVGVTAGAVVLCCSMVMPYEGLWLTAKPDKLAYNIPTVCYGETEGVKVGDTYTKAQCVEKLQKKMPRYLRSAAACITVPVSERTLAAYGSLTYNIGEKAFCHSTVVKKLNAGDPFGSCDAMLAWSHAGGKFVQGLYDRRVKERADCLRGIKDLKLPTAAPAAPELPKTVVAPTPWYVRVWNWLMS</sequence>
<keyword evidence="3 6" id="KW-0081">Bacteriolytic enzyme</keyword>
<comment type="similarity">
    <text evidence="6">Belongs to the glycosyl hydrolase 24 family.</text>
</comment>
<dbReference type="GO" id="GO:0003796">
    <property type="term" value="F:lysozyme activity"/>
    <property type="evidence" value="ECO:0007669"/>
    <property type="project" value="UniProtKB-EC"/>
</dbReference>
<evidence type="ECO:0000256" key="3">
    <source>
        <dbReference type="ARBA" id="ARBA00022638"/>
    </source>
</evidence>
<dbReference type="InterPro" id="IPR002196">
    <property type="entry name" value="Glyco_hydro_24"/>
</dbReference>
<dbReference type="SUPFAM" id="SSF53955">
    <property type="entry name" value="Lysozyme-like"/>
    <property type="match status" value="1"/>
</dbReference>
<evidence type="ECO:0000256" key="5">
    <source>
        <dbReference type="ARBA" id="ARBA00023295"/>
    </source>
</evidence>
<dbReference type="GO" id="GO:0016998">
    <property type="term" value="P:cell wall macromolecule catabolic process"/>
    <property type="evidence" value="ECO:0007669"/>
    <property type="project" value="InterPro"/>
</dbReference>
<keyword evidence="4 6" id="KW-0378">Hydrolase</keyword>
<evidence type="ECO:0000256" key="4">
    <source>
        <dbReference type="ARBA" id="ARBA00022801"/>
    </source>
</evidence>
<dbReference type="EC" id="3.2.1.17" evidence="6"/>
<evidence type="ECO:0000256" key="1">
    <source>
        <dbReference type="ARBA" id="ARBA00000632"/>
    </source>
</evidence>
<dbReference type="RefSeq" id="WP_176531409.1">
    <property type="nucleotide sequence ID" value="NZ_CP088022.1"/>
</dbReference>